<feature type="transmembrane region" description="Helical" evidence="1">
    <location>
        <begin position="284"/>
        <end position="311"/>
    </location>
</feature>
<keyword evidence="3" id="KW-1185">Reference proteome</keyword>
<feature type="non-terminal residue" evidence="2">
    <location>
        <position position="1"/>
    </location>
</feature>
<name>A0A5A7Q0A2_STRAF</name>
<dbReference type="SUPFAM" id="SSF53098">
    <property type="entry name" value="Ribonuclease H-like"/>
    <property type="match status" value="1"/>
</dbReference>
<keyword evidence="1" id="KW-1133">Transmembrane helix</keyword>
<keyword evidence="1" id="KW-0812">Transmembrane</keyword>
<comment type="caution">
    <text evidence="2">The sequence shown here is derived from an EMBL/GenBank/DDBJ whole genome shotgun (WGS) entry which is preliminary data.</text>
</comment>
<gene>
    <name evidence="2" type="ORF">STAS_14729</name>
</gene>
<dbReference type="EMBL" id="BKCP01005461">
    <property type="protein sequence ID" value="GER38248.1"/>
    <property type="molecule type" value="Genomic_DNA"/>
</dbReference>
<dbReference type="InterPro" id="IPR012337">
    <property type="entry name" value="RNaseH-like_sf"/>
</dbReference>
<dbReference type="Proteomes" id="UP000325081">
    <property type="component" value="Unassembled WGS sequence"/>
</dbReference>
<evidence type="ECO:0000313" key="2">
    <source>
        <dbReference type="EMBL" id="GER38248.1"/>
    </source>
</evidence>
<evidence type="ECO:0000256" key="1">
    <source>
        <dbReference type="SAM" id="Phobius"/>
    </source>
</evidence>
<organism evidence="2 3">
    <name type="scientific">Striga asiatica</name>
    <name type="common">Asiatic witchweed</name>
    <name type="synonym">Buchnera asiatica</name>
    <dbReference type="NCBI Taxonomy" id="4170"/>
    <lineage>
        <taxon>Eukaryota</taxon>
        <taxon>Viridiplantae</taxon>
        <taxon>Streptophyta</taxon>
        <taxon>Embryophyta</taxon>
        <taxon>Tracheophyta</taxon>
        <taxon>Spermatophyta</taxon>
        <taxon>Magnoliopsida</taxon>
        <taxon>eudicotyledons</taxon>
        <taxon>Gunneridae</taxon>
        <taxon>Pentapetalae</taxon>
        <taxon>asterids</taxon>
        <taxon>lamiids</taxon>
        <taxon>Lamiales</taxon>
        <taxon>Orobanchaceae</taxon>
        <taxon>Buchnereae</taxon>
        <taxon>Striga</taxon>
    </lineage>
</organism>
<sequence length="388" mass="43465">ELDSFGIKHYYDRWLDTPLVDAVQSIPDFANLDATVEHYIVDGSWREDMIFTELPMELAIKVYGYPLSKLTAFDDRWVWRHSANGVFTSISAVVANVWRTVKEMEDAFRRPSSSGKGNVEIAWKPPANGVVKINTDGASLGNPGVAGAGAFHVTGRVESVGTKHTDEEKKTISTLGRTSGSTTDFQNCFSGLRHLNGLKEFPRMENLRRVVVSVVVYDSSFLENLFFYSIEFLLNYIDPVGSPINTPDCSLRSLNFVDPVNNDLDSLILFLARLLHLSLRKAALLLPMFILVTSWHFLSSGVGIGVFFSILPRFRIVEKVLSEPLNEMRLLMCSMREEKKPLGLYNGLRVEAPQESNSLRSLFANHSGCRFGSSFAANAYIFFLATRQ</sequence>
<evidence type="ECO:0000313" key="3">
    <source>
        <dbReference type="Proteomes" id="UP000325081"/>
    </source>
</evidence>
<reference evidence="3" key="1">
    <citation type="journal article" date="2019" name="Curr. Biol.">
        <title>Genome Sequence of Striga asiatica Provides Insight into the Evolution of Plant Parasitism.</title>
        <authorList>
            <person name="Yoshida S."/>
            <person name="Kim S."/>
            <person name="Wafula E.K."/>
            <person name="Tanskanen J."/>
            <person name="Kim Y.M."/>
            <person name="Honaas L."/>
            <person name="Yang Z."/>
            <person name="Spallek T."/>
            <person name="Conn C.E."/>
            <person name="Ichihashi Y."/>
            <person name="Cheong K."/>
            <person name="Cui S."/>
            <person name="Der J.P."/>
            <person name="Gundlach H."/>
            <person name="Jiao Y."/>
            <person name="Hori C."/>
            <person name="Ishida J.K."/>
            <person name="Kasahara H."/>
            <person name="Kiba T."/>
            <person name="Kim M.S."/>
            <person name="Koo N."/>
            <person name="Laohavisit A."/>
            <person name="Lee Y.H."/>
            <person name="Lumba S."/>
            <person name="McCourt P."/>
            <person name="Mortimer J.C."/>
            <person name="Mutuku J.M."/>
            <person name="Nomura T."/>
            <person name="Sasaki-Sekimoto Y."/>
            <person name="Seto Y."/>
            <person name="Wang Y."/>
            <person name="Wakatake T."/>
            <person name="Sakakibara H."/>
            <person name="Demura T."/>
            <person name="Yamaguchi S."/>
            <person name="Yoneyama K."/>
            <person name="Manabe R.I."/>
            <person name="Nelson D.C."/>
            <person name="Schulman A.H."/>
            <person name="Timko M.P."/>
            <person name="dePamphilis C.W."/>
            <person name="Choi D."/>
            <person name="Shirasu K."/>
        </authorList>
    </citation>
    <scope>NUCLEOTIDE SEQUENCE [LARGE SCALE GENOMIC DNA]</scope>
    <source>
        <strain evidence="3">cv. UVA1</strain>
    </source>
</reference>
<proteinExistence type="predicted"/>
<keyword evidence="1" id="KW-0472">Membrane</keyword>
<protein>
    <submittedName>
        <fullName evidence="2">Ribonuclease H</fullName>
    </submittedName>
</protein>
<dbReference type="OrthoDB" id="1751747at2759"/>
<accession>A0A5A7Q0A2</accession>
<dbReference type="AlphaFoldDB" id="A0A5A7Q0A2"/>